<keyword evidence="7" id="KW-0812">Transmembrane</keyword>
<dbReference type="InterPro" id="IPR052173">
    <property type="entry name" value="Beta-lactam_resp_regulator"/>
</dbReference>
<gene>
    <name evidence="9" type="ORF">EAS64_39485</name>
</gene>
<evidence type="ECO:0000256" key="6">
    <source>
        <dbReference type="RuleBase" id="RU003983"/>
    </source>
</evidence>
<comment type="cofactor">
    <cofactor evidence="6">
        <name>Zn(2+)</name>
        <dbReference type="ChEBI" id="CHEBI:29105"/>
    </cofactor>
    <text evidence="6">Binds 1 zinc ion per subunit.</text>
</comment>
<evidence type="ECO:0000313" key="9">
    <source>
        <dbReference type="EMBL" id="TVZ00141.1"/>
    </source>
</evidence>
<comment type="caution">
    <text evidence="9">The sequence shown here is derived from an EMBL/GenBank/DDBJ whole genome shotgun (WGS) entry which is preliminary data.</text>
</comment>
<evidence type="ECO:0000313" key="10">
    <source>
        <dbReference type="Proteomes" id="UP000460272"/>
    </source>
</evidence>
<dbReference type="GO" id="GO:0006508">
    <property type="term" value="P:proteolysis"/>
    <property type="evidence" value="ECO:0007669"/>
    <property type="project" value="UniProtKB-KW"/>
</dbReference>
<comment type="similarity">
    <text evidence="6">Belongs to the peptidase M48 family.</text>
</comment>
<name>A0A6P2BNP4_9ACTN</name>
<accession>A0A6P2BNP4</accession>
<dbReference type="GO" id="GO:0046872">
    <property type="term" value="F:metal ion binding"/>
    <property type="evidence" value="ECO:0007669"/>
    <property type="project" value="UniProtKB-KW"/>
</dbReference>
<dbReference type="AlphaFoldDB" id="A0A6P2BNP4"/>
<organism evidence="9 10">
    <name type="scientific">Trebonia kvetii</name>
    <dbReference type="NCBI Taxonomy" id="2480626"/>
    <lineage>
        <taxon>Bacteria</taxon>
        <taxon>Bacillati</taxon>
        <taxon>Actinomycetota</taxon>
        <taxon>Actinomycetes</taxon>
        <taxon>Streptosporangiales</taxon>
        <taxon>Treboniaceae</taxon>
        <taxon>Trebonia</taxon>
    </lineage>
</organism>
<keyword evidence="2" id="KW-0479">Metal-binding</keyword>
<dbReference type="InterPro" id="IPR001915">
    <property type="entry name" value="Peptidase_M48"/>
</dbReference>
<dbReference type="Pfam" id="PF01435">
    <property type="entry name" value="Peptidase_M48"/>
    <property type="match status" value="1"/>
</dbReference>
<evidence type="ECO:0000256" key="3">
    <source>
        <dbReference type="ARBA" id="ARBA00022801"/>
    </source>
</evidence>
<sequence>MGALADAVLLAAVAVGSVRCARGMLRARWPRRSPAAAILLWQALGLAGGLAAVGALLAIGASGQPTRQGVAGGLASLARRLAYGQLVAPGQPLALTCIRLTALVAGFALLTALCGVLVMAFADAVAARRRQRELLALLAHGDPKVPGALVIDYPAAAAYCLPGIRSQIVVSVGTLDLLAPAELTAVLAHERAHLRARHDLVLIPFTSLRRALPKSRVIAESYRTVALLVEMMADDRALRVRGLLARELATALLRFGTAGSDGAPPGALAAAEGELTARVNRLLAPPPPLPRAAQATVVLAAAVLVATPLLLLVIP</sequence>
<feature type="domain" description="Peptidase M48" evidence="8">
    <location>
        <begin position="133"/>
        <end position="205"/>
    </location>
</feature>
<dbReference type="OrthoDB" id="9785340at2"/>
<evidence type="ECO:0000256" key="4">
    <source>
        <dbReference type="ARBA" id="ARBA00022833"/>
    </source>
</evidence>
<evidence type="ECO:0000259" key="8">
    <source>
        <dbReference type="Pfam" id="PF01435"/>
    </source>
</evidence>
<keyword evidence="5 6" id="KW-0482">Metalloprotease</keyword>
<dbReference type="Proteomes" id="UP000460272">
    <property type="component" value="Unassembled WGS sequence"/>
</dbReference>
<dbReference type="Gene3D" id="3.30.2010.10">
    <property type="entry name" value="Metalloproteases ('zincins'), catalytic domain"/>
    <property type="match status" value="1"/>
</dbReference>
<keyword evidence="4 6" id="KW-0862">Zinc</keyword>
<dbReference type="PANTHER" id="PTHR34978">
    <property type="entry name" value="POSSIBLE SENSOR-TRANSDUCER PROTEIN BLAR"/>
    <property type="match status" value="1"/>
</dbReference>
<evidence type="ECO:0000256" key="2">
    <source>
        <dbReference type="ARBA" id="ARBA00022723"/>
    </source>
</evidence>
<keyword evidence="7" id="KW-1133">Transmembrane helix</keyword>
<keyword evidence="10" id="KW-1185">Reference proteome</keyword>
<keyword evidence="7" id="KW-0472">Membrane</keyword>
<feature type="transmembrane region" description="Helical" evidence="7">
    <location>
        <begin position="295"/>
        <end position="314"/>
    </location>
</feature>
<keyword evidence="3 6" id="KW-0378">Hydrolase</keyword>
<protein>
    <submittedName>
        <fullName evidence="9">M56 family peptidase</fullName>
    </submittedName>
</protein>
<dbReference type="GO" id="GO:0004222">
    <property type="term" value="F:metalloendopeptidase activity"/>
    <property type="evidence" value="ECO:0007669"/>
    <property type="project" value="InterPro"/>
</dbReference>
<feature type="transmembrane region" description="Helical" evidence="7">
    <location>
        <begin position="100"/>
        <end position="122"/>
    </location>
</feature>
<evidence type="ECO:0000256" key="1">
    <source>
        <dbReference type="ARBA" id="ARBA00022670"/>
    </source>
</evidence>
<feature type="transmembrane region" description="Helical" evidence="7">
    <location>
        <begin position="36"/>
        <end position="58"/>
    </location>
</feature>
<proteinExistence type="inferred from homology"/>
<evidence type="ECO:0000256" key="7">
    <source>
        <dbReference type="SAM" id="Phobius"/>
    </source>
</evidence>
<dbReference type="PANTHER" id="PTHR34978:SF3">
    <property type="entry name" value="SLR0241 PROTEIN"/>
    <property type="match status" value="1"/>
</dbReference>
<keyword evidence="1 6" id="KW-0645">Protease</keyword>
<dbReference type="CDD" id="cd07326">
    <property type="entry name" value="M56_BlaR1_MecR1_like"/>
    <property type="match status" value="1"/>
</dbReference>
<dbReference type="EMBL" id="RPFW01000010">
    <property type="protein sequence ID" value="TVZ00141.1"/>
    <property type="molecule type" value="Genomic_DNA"/>
</dbReference>
<reference evidence="9 10" key="1">
    <citation type="submission" date="2018-11" db="EMBL/GenBank/DDBJ databases">
        <title>Trebonia kvetii gen.nov., sp.nov., a novel acidophilic actinobacterium, and proposal of the new actinobacterial family Treboniaceae fam. nov.</title>
        <authorList>
            <person name="Rapoport D."/>
            <person name="Sagova-Mareckova M."/>
            <person name="Sedlacek I."/>
            <person name="Provaznik J."/>
            <person name="Kralova S."/>
            <person name="Pavlinic D."/>
            <person name="Benes V."/>
            <person name="Kopecky J."/>
        </authorList>
    </citation>
    <scope>NUCLEOTIDE SEQUENCE [LARGE SCALE GENOMIC DNA]</scope>
    <source>
        <strain evidence="9 10">15Tr583</strain>
    </source>
</reference>
<evidence type="ECO:0000256" key="5">
    <source>
        <dbReference type="ARBA" id="ARBA00023049"/>
    </source>
</evidence>